<feature type="transmembrane region" description="Helical" evidence="5">
    <location>
        <begin position="33"/>
        <end position="51"/>
    </location>
</feature>
<name>A0ABY1Y9M1_9HYPH</name>
<feature type="transmembrane region" description="Helical" evidence="5">
    <location>
        <begin position="63"/>
        <end position="93"/>
    </location>
</feature>
<gene>
    <name evidence="7" type="ORF">EYC79_11685</name>
</gene>
<feature type="transmembrane region" description="Helical" evidence="5">
    <location>
        <begin position="99"/>
        <end position="120"/>
    </location>
</feature>
<evidence type="ECO:0000256" key="5">
    <source>
        <dbReference type="SAM" id="Phobius"/>
    </source>
</evidence>
<keyword evidence="2 5" id="KW-0812">Transmembrane</keyword>
<evidence type="ECO:0000313" key="7">
    <source>
        <dbReference type="EMBL" id="TBN12092.1"/>
    </source>
</evidence>
<evidence type="ECO:0000259" key="6">
    <source>
        <dbReference type="Pfam" id="PF13515"/>
    </source>
</evidence>
<dbReference type="InterPro" id="IPR049453">
    <property type="entry name" value="Memb_transporter_dom"/>
</dbReference>
<protein>
    <submittedName>
        <fullName evidence="7">Aromatic acid exporter family protein</fullName>
    </submittedName>
</protein>
<comment type="caution">
    <text evidence="7">The sequence shown here is derived from an EMBL/GenBank/DDBJ whole genome shotgun (WGS) entry which is preliminary data.</text>
</comment>
<dbReference type="Proteomes" id="UP000294239">
    <property type="component" value="Unassembled WGS sequence"/>
</dbReference>
<comment type="subcellular location">
    <subcellularLocation>
        <location evidence="1">Membrane</location>
        <topology evidence="1">Multi-pass membrane protein</topology>
    </subcellularLocation>
</comment>
<evidence type="ECO:0000256" key="2">
    <source>
        <dbReference type="ARBA" id="ARBA00022692"/>
    </source>
</evidence>
<keyword evidence="3 5" id="KW-1133">Transmembrane helix</keyword>
<evidence type="ECO:0000256" key="1">
    <source>
        <dbReference type="ARBA" id="ARBA00004141"/>
    </source>
</evidence>
<organism evidence="7 8">
    <name type="scientific">Agrobacterium cavarae</name>
    <dbReference type="NCBI Taxonomy" id="2528239"/>
    <lineage>
        <taxon>Bacteria</taxon>
        <taxon>Pseudomonadati</taxon>
        <taxon>Pseudomonadota</taxon>
        <taxon>Alphaproteobacteria</taxon>
        <taxon>Hyphomicrobiales</taxon>
        <taxon>Rhizobiaceae</taxon>
        <taxon>Rhizobium/Agrobacterium group</taxon>
        <taxon>Agrobacterium</taxon>
    </lineage>
</organism>
<sequence>MLGHQQPVFAAISALICLAPGIPSQIRQGLGLIVGVTVGILVGELALMIPADLAAVRMASATFVAMMIAAAFGVAPVVPIQAGASAMLVLLMGPQVAGLARFLDVLIGASTGLIVALVFLRERLKF</sequence>
<dbReference type="EMBL" id="SISF01000030">
    <property type="protein sequence ID" value="TBN12092.1"/>
    <property type="molecule type" value="Genomic_DNA"/>
</dbReference>
<evidence type="ECO:0000256" key="3">
    <source>
        <dbReference type="ARBA" id="ARBA00022989"/>
    </source>
</evidence>
<evidence type="ECO:0000256" key="4">
    <source>
        <dbReference type="ARBA" id="ARBA00023136"/>
    </source>
</evidence>
<accession>A0ABY1Y9M1</accession>
<proteinExistence type="predicted"/>
<evidence type="ECO:0000313" key="8">
    <source>
        <dbReference type="Proteomes" id="UP000294239"/>
    </source>
</evidence>
<keyword evidence="4 5" id="KW-0472">Membrane</keyword>
<dbReference type="Pfam" id="PF13515">
    <property type="entry name" value="FUSC_2"/>
    <property type="match status" value="1"/>
</dbReference>
<feature type="domain" description="Integral membrane bound transporter" evidence="6">
    <location>
        <begin position="2"/>
        <end position="115"/>
    </location>
</feature>
<reference evidence="7 8" key="1">
    <citation type="submission" date="2019-02" db="EMBL/GenBank/DDBJ databases">
        <title>Current taxonomic status of genus Agrobacterium and description of Agrobacterium cavarae sp. nov. isolated from maize roots.</title>
        <authorList>
            <person name="Flores-Felix J.D."/>
            <person name="Menendez E."/>
            <person name="Ramirez-Bahena M.H."/>
            <person name="Garcia-Fraile P."/>
            <person name="Velazquez E."/>
        </authorList>
    </citation>
    <scope>NUCLEOTIDE SEQUENCE [LARGE SCALE GENOMIC DNA]</scope>
    <source>
        <strain evidence="7 8">RZME10</strain>
    </source>
</reference>
<keyword evidence="8" id="KW-1185">Reference proteome</keyword>